<keyword evidence="1" id="KW-1133">Transmembrane helix</keyword>
<feature type="transmembrane region" description="Helical" evidence="1">
    <location>
        <begin position="107"/>
        <end position="127"/>
    </location>
</feature>
<accession>A0A8H5M9G7</accession>
<feature type="transmembrane region" description="Helical" evidence="1">
    <location>
        <begin position="48"/>
        <end position="77"/>
    </location>
</feature>
<feature type="transmembrane region" description="Helical" evidence="1">
    <location>
        <begin position="255"/>
        <end position="280"/>
    </location>
</feature>
<dbReference type="EMBL" id="JAACJN010000038">
    <property type="protein sequence ID" value="KAF5385644.1"/>
    <property type="molecule type" value="Genomic_DNA"/>
</dbReference>
<evidence type="ECO:0000256" key="1">
    <source>
        <dbReference type="SAM" id="Phobius"/>
    </source>
</evidence>
<organism evidence="2 3">
    <name type="scientific">Collybiopsis confluens</name>
    <dbReference type="NCBI Taxonomy" id="2823264"/>
    <lineage>
        <taxon>Eukaryota</taxon>
        <taxon>Fungi</taxon>
        <taxon>Dikarya</taxon>
        <taxon>Basidiomycota</taxon>
        <taxon>Agaricomycotina</taxon>
        <taxon>Agaricomycetes</taxon>
        <taxon>Agaricomycetidae</taxon>
        <taxon>Agaricales</taxon>
        <taxon>Marasmiineae</taxon>
        <taxon>Omphalotaceae</taxon>
        <taxon>Collybiopsis</taxon>
    </lineage>
</organism>
<keyword evidence="3" id="KW-1185">Reference proteome</keyword>
<feature type="transmembrane region" description="Helical" evidence="1">
    <location>
        <begin position="207"/>
        <end position="234"/>
    </location>
</feature>
<gene>
    <name evidence="2" type="ORF">D9757_005563</name>
</gene>
<keyword evidence="1" id="KW-0472">Membrane</keyword>
<proteinExistence type="predicted"/>
<dbReference type="AlphaFoldDB" id="A0A8H5M9G7"/>
<evidence type="ECO:0000313" key="2">
    <source>
        <dbReference type="EMBL" id="KAF5385644.1"/>
    </source>
</evidence>
<name>A0A8H5M9G7_9AGAR</name>
<feature type="transmembrane region" description="Helical" evidence="1">
    <location>
        <begin position="164"/>
        <end position="187"/>
    </location>
</feature>
<dbReference type="Proteomes" id="UP000518752">
    <property type="component" value="Unassembled WGS sequence"/>
</dbReference>
<protein>
    <submittedName>
        <fullName evidence="2">Uncharacterized protein</fullName>
    </submittedName>
</protein>
<feature type="transmembrane region" description="Helical" evidence="1">
    <location>
        <begin position="286"/>
        <end position="306"/>
    </location>
</feature>
<feature type="transmembrane region" description="Helical" evidence="1">
    <location>
        <begin position="12"/>
        <end position="36"/>
    </location>
</feature>
<evidence type="ECO:0000313" key="3">
    <source>
        <dbReference type="Proteomes" id="UP000518752"/>
    </source>
</evidence>
<sequence length="383" mass="42350">MALQYYFVINPFIVISVGALLYGVYLTLFSSSIYLLARRRDANGQRNYHIIALITLFAFATAALILDIIGSAGALILTFEDFEGTVLSAAQLERGAFLLNILEELSLLIYTCANIVADAILIFRLYAVWGFRKRVIIAPLTITVLNNSECYIPRKRRQKFKKDMHGFVCAVLAILDAAIRLKVVMIVDGPEDQVMSESDIFWAENATTMTLAFMIVNLLVNTLVTSLIAGRVWWISRKINASYGNNGSQKKYRRVIAIILESGILYPVAILLALVLLHVLSHCPNLFAILAEVVAIAPTLIIVRVAMGVDVNNEQTVVYSSGGGSSGTERIGEERRIQGQEKLSALRFASRGTRGSSTQFTSVVNLSTVHSGAESRRYREDFV</sequence>
<reference evidence="2 3" key="1">
    <citation type="journal article" date="2020" name="ISME J.">
        <title>Uncovering the hidden diversity of litter-decomposition mechanisms in mushroom-forming fungi.</title>
        <authorList>
            <person name="Floudas D."/>
            <person name="Bentzer J."/>
            <person name="Ahren D."/>
            <person name="Johansson T."/>
            <person name="Persson P."/>
            <person name="Tunlid A."/>
        </authorList>
    </citation>
    <scope>NUCLEOTIDE SEQUENCE [LARGE SCALE GENOMIC DNA]</scope>
    <source>
        <strain evidence="2 3">CBS 406.79</strain>
    </source>
</reference>
<comment type="caution">
    <text evidence="2">The sequence shown here is derived from an EMBL/GenBank/DDBJ whole genome shotgun (WGS) entry which is preliminary data.</text>
</comment>
<dbReference type="OrthoDB" id="3265563at2759"/>
<keyword evidence="1" id="KW-0812">Transmembrane</keyword>